<name>A0A927K7G7_9ACTN</name>
<gene>
    <name evidence="13" type="ORF">IE331_13145</name>
</gene>
<keyword evidence="11 12" id="KW-0472">Membrane</keyword>
<dbReference type="GO" id="GO:0020037">
    <property type="term" value="F:heme binding"/>
    <property type="evidence" value="ECO:0007669"/>
    <property type="project" value="TreeGrafter"/>
</dbReference>
<evidence type="ECO:0000256" key="10">
    <source>
        <dbReference type="ARBA" id="ARBA00023004"/>
    </source>
</evidence>
<evidence type="ECO:0000313" key="13">
    <source>
        <dbReference type="EMBL" id="MBD8870575.1"/>
    </source>
</evidence>
<dbReference type="AlphaFoldDB" id="A0A927K7G7"/>
<proteinExistence type="inferred from homology"/>
<sequence>MALSLGWHIILACFGVALPAMIFVLHWRGVVKGDAEALVLAQRWAKSSAVLFAIGAVSGTVLSFEMGLLWPGLMGPFGDVLGLPFAFEGLSFFVEAIFLGIYLYGWGRMPPRAHLLTILPMALAGVAGTFSVLSVNAWMNNPDGFRIVDGEVVDVDPWAAMFNDGVFLMFAHMWVAAFMVVGFTVAGVYAVGMLRGRTDRHHRLGFTVPFGFATVAALVQPLIGHVLGLRVAEAQPAKLAAFELAETTEQPAPLRLGGLLIDGEVRWAIDIPKIGSLIARNSFDKPVPGLDQVPPDQVPPVNITHLAFQSMVGIGTLLALAVVVFWVARWRRRDLTGSRWFLRFVAVSGPLAIIAMEAGWVATEVGRQPWVVWQVLRTEDAATDNPYLWWTLAGTVVVYTAMTVAAYVVLRSMARRWRDGEADLPSPYGPDALTAPAGDGRR</sequence>
<keyword evidence="10 12" id="KW-0408">Iron</keyword>
<feature type="transmembrane region" description="Helical" evidence="12">
    <location>
        <begin position="387"/>
        <end position="410"/>
    </location>
</feature>
<evidence type="ECO:0000256" key="7">
    <source>
        <dbReference type="ARBA" id="ARBA00022723"/>
    </source>
</evidence>
<feature type="transmembrane region" description="Helical" evidence="12">
    <location>
        <begin position="6"/>
        <end position="27"/>
    </location>
</feature>
<comment type="subcellular location">
    <subcellularLocation>
        <location evidence="1">Cell membrane</location>
        <topology evidence="1">Multi-pass membrane protein</topology>
    </subcellularLocation>
</comment>
<dbReference type="Proteomes" id="UP000616839">
    <property type="component" value="Unassembled WGS sequence"/>
</dbReference>
<keyword evidence="14" id="KW-1185">Reference proteome</keyword>
<feature type="transmembrane region" description="Helical" evidence="12">
    <location>
        <begin position="166"/>
        <end position="192"/>
    </location>
</feature>
<dbReference type="GO" id="GO:0009055">
    <property type="term" value="F:electron transfer activity"/>
    <property type="evidence" value="ECO:0007669"/>
    <property type="project" value="UniProtKB-UniRule"/>
</dbReference>
<keyword evidence="8 12" id="KW-0249">Electron transport</keyword>
<evidence type="ECO:0000256" key="12">
    <source>
        <dbReference type="PIRNR" id="PIRNR006446"/>
    </source>
</evidence>
<evidence type="ECO:0000256" key="3">
    <source>
        <dbReference type="ARBA" id="ARBA00022448"/>
    </source>
</evidence>
<keyword evidence="3 12" id="KW-0813">Transport</keyword>
<feature type="transmembrane region" description="Helical" evidence="12">
    <location>
        <begin position="340"/>
        <end position="362"/>
    </location>
</feature>
<keyword evidence="7 12" id="KW-0479">Metal-binding</keyword>
<evidence type="ECO:0000313" key="14">
    <source>
        <dbReference type="Proteomes" id="UP000616839"/>
    </source>
</evidence>
<dbReference type="InterPro" id="IPR002585">
    <property type="entry name" value="Cyt-d_ubiquinol_oxidase_su_1"/>
</dbReference>
<dbReference type="EMBL" id="JACYXZ010000003">
    <property type="protein sequence ID" value="MBD8870575.1"/>
    <property type="molecule type" value="Genomic_DNA"/>
</dbReference>
<keyword evidence="6 12" id="KW-0812">Transmembrane</keyword>
<evidence type="ECO:0000256" key="4">
    <source>
        <dbReference type="ARBA" id="ARBA00022475"/>
    </source>
</evidence>
<dbReference type="GO" id="GO:0046872">
    <property type="term" value="F:metal ion binding"/>
    <property type="evidence" value="ECO:0007669"/>
    <property type="project" value="UniProtKB-UniRule"/>
</dbReference>
<dbReference type="GO" id="GO:0005886">
    <property type="term" value="C:plasma membrane"/>
    <property type="evidence" value="ECO:0007669"/>
    <property type="project" value="UniProtKB-SubCell"/>
</dbReference>
<protein>
    <submittedName>
        <fullName evidence="13">Cytochrome ubiquinol oxidase subunit I</fullName>
    </submittedName>
</protein>
<feature type="transmembrane region" description="Helical" evidence="12">
    <location>
        <begin position="116"/>
        <end position="139"/>
    </location>
</feature>
<dbReference type="GO" id="GO:0070069">
    <property type="term" value="C:cytochrome complex"/>
    <property type="evidence" value="ECO:0007669"/>
    <property type="project" value="UniProtKB-UniRule"/>
</dbReference>
<keyword evidence="9 12" id="KW-1133">Transmembrane helix</keyword>
<feature type="transmembrane region" description="Helical" evidence="12">
    <location>
        <begin position="48"/>
        <end position="70"/>
    </location>
</feature>
<comment type="similarity">
    <text evidence="2 12">Belongs to the cytochrome ubiquinol oxidase subunit 1 family.</text>
</comment>
<feature type="transmembrane region" description="Helical" evidence="12">
    <location>
        <begin position="82"/>
        <end position="104"/>
    </location>
</feature>
<dbReference type="PANTHER" id="PTHR30365:SF14">
    <property type="entry name" value="CYTOCHROME BD MENAQUINOL OXIDASE SUBUNIT I-RELATED"/>
    <property type="match status" value="1"/>
</dbReference>
<evidence type="ECO:0000256" key="2">
    <source>
        <dbReference type="ARBA" id="ARBA00009819"/>
    </source>
</evidence>
<feature type="transmembrane region" description="Helical" evidence="12">
    <location>
        <begin position="306"/>
        <end position="328"/>
    </location>
</feature>
<accession>A0A927K7G7</accession>
<organism evidence="13 14">
    <name type="scientific">Nocardioides donggukensis</name>
    <dbReference type="NCBI Taxonomy" id="2774019"/>
    <lineage>
        <taxon>Bacteria</taxon>
        <taxon>Bacillati</taxon>
        <taxon>Actinomycetota</taxon>
        <taxon>Actinomycetes</taxon>
        <taxon>Propionibacteriales</taxon>
        <taxon>Nocardioidaceae</taxon>
        <taxon>Nocardioides</taxon>
    </lineage>
</organism>
<keyword evidence="4 12" id="KW-1003">Cell membrane</keyword>
<evidence type="ECO:0000256" key="9">
    <source>
        <dbReference type="ARBA" id="ARBA00022989"/>
    </source>
</evidence>
<dbReference type="GO" id="GO:0016682">
    <property type="term" value="F:oxidoreductase activity, acting on diphenols and related substances as donors, oxygen as acceptor"/>
    <property type="evidence" value="ECO:0007669"/>
    <property type="project" value="TreeGrafter"/>
</dbReference>
<comment type="caution">
    <text evidence="13">The sequence shown here is derived from an EMBL/GenBank/DDBJ whole genome shotgun (WGS) entry which is preliminary data.</text>
</comment>
<evidence type="ECO:0000256" key="11">
    <source>
        <dbReference type="ARBA" id="ARBA00023136"/>
    </source>
</evidence>
<evidence type="ECO:0000256" key="8">
    <source>
        <dbReference type="ARBA" id="ARBA00022982"/>
    </source>
</evidence>
<feature type="transmembrane region" description="Helical" evidence="12">
    <location>
        <begin position="204"/>
        <end position="223"/>
    </location>
</feature>
<evidence type="ECO:0000256" key="6">
    <source>
        <dbReference type="ARBA" id="ARBA00022692"/>
    </source>
</evidence>
<evidence type="ECO:0000256" key="5">
    <source>
        <dbReference type="ARBA" id="ARBA00022617"/>
    </source>
</evidence>
<dbReference type="Pfam" id="PF01654">
    <property type="entry name" value="Cyt_bd_oxida_I"/>
    <property type="match status" value="1"/>
</dbReference>
<dbReference type="PIRSF" id="PIRSF006446">
    <property type="entry name" value="Cyt_quinol_oxidase_1"/>
    <property type="match status" value="1"/>
</dbReference>
<reference evidence="13" key="1">
    <citation type="submission" date="2020-09" db="EMBL/GenBank/DDBJ databases">
        <title>Nocardioides sp. strain MJB4 16S ribosomal RNA gene Genome sequencing and assembly.</title>
        <authorList>
            <person name="Kim I."/>
        </authorList>
    </citation>
    <scope>NUCLEOTIDE SEQUENCE</scope>
    <source>
        <strain evidence="13">MJB4</strain>
    </source>
</reference>
<evidence type="ECO:0000256" key="1">
    <source>
        <dbReference type="ARBA" id="ARBA00004651"/>
    </source>
</evidence>
<dbReference type="PANTHER" id="PTHR30365">
    <property type="entry name" value="CYTOCHROME D UBIQUINOL OXIDASE"/>
    <property type="match status" value="1"/>
</dbReference>
<keyword evidence="5 12" id="KW-0349">Heme</keyword>
<dbReference type="GO" id="GO:0019646">
    <property type="term" value="P:aerobic electron transport chain"/>
    <property type="evidence" value="ECO:0007669"/>
    <property type="project" value="InterPro"/>
</dbReference>